<proteinExistence type="predicted"/>
<gene>
    <name evidence="2" type="ORF">EQF91_07625</name>
</gene>
<feature type="transmembrane region" description="Helical" evidence="1">
    <location>
        <begin position="7"/>
        <end position="26"/>
    </location>
</feature>
<keyword evidence="1" id="KW-0812">Transmembrane</keyword>
<organism evidence="2 3">
    <name type="scientific">Helcococcus ovis</name>
    <dbReference type="NCBI Taxonomy" id="72026"/>
    <lineage>
        <taxon>Bacteria</taxon>
        <taxon>Bacillati</taxon>
        <taxon>Bacillota</taxon>
        <taxon>Tissierellia</taxon>
        <taxon>Tissierellales</taxon>
        <taxon>Peptoniphilaceae</taxon>
        <taxon>Helcococcus</taxon>
    </lineage>
</organism>
<keyword evidence="1" id="KW-1133">Transmembrane helix</keyword>
<keyword evidence="1" id="KW-0472">Membrane</keyword>
<dbReference type="RefSeq" id="WP_134768879.1">
    <property type="nucleotide sequence ID" value="NZ_CP119762.1"/>
</dbReference>
<dbReference type="AlphaFoldDB" id="A0A4R9C0S3"/>
<name>A0A4R9C0S3_9FIRM</name>
<comment type="caution">
    <text evidence="2">The sequence shown here is derived from an EMBL/GenBank/DDBJ whole genome shotgun (WGS) entry which is preliminary data.</text>
</comment>
<sequence length="165" mass="19687">MKYDRKIYFFIFIVNIALLMGLNYLVSSVGQNNKYNLPINYLEFEKVKQTGFNLDKFKEMNNIIISETTNDNIIGIYDPNYKYYVNSTKIINPFVYRYFSNDDYMNNKDVAIYIGSIDDILRKSNFDFKSIGKRYNTEIINYFDFKSDIYEYPVILVKNLFSIKP</sequence>
<evidence type="ECO:0000313" key="2">
    <source>
        <dbReference type="EMBL" id="TFF64557.1"/>
    </source>
</evidence>
<protein>
    <submittedName>
        <fullName evidence="2">Uncharacterized protein</fullName>
    </submittedName>
</protein>
<keyword evidence="3" id="KW-1185">Reference proteome</keyword>
<evidence type="ECO:0000256" key="1">
    <source>
        <dbReference type="SAM" id="Phobius"/>
    </source>
</evidence>
<dbReference type="EMBL" id="SCFR01000034">
    <property type="protein sequence ID" value="TFF64557.1"/>
    <property type="molecule type" value="Genomic_DNA"/>
</dbReference>
<accession>A0A4R9C0S3</accession>
<dbReference type="Proteomes" id="UP000297454">
    <property type="component" value="Unassembled WGS sequence"/>
</dbReference>
<reference evidence="2 3" key="1">
    <citation type="submission" date="2019-01" db="EMBL/GenBank/DDBJ databases">
        <title>Draft Genome Sequences of Helcococcus ovis Strains Isolated from the Uterus and Vagina of Dairy Cows with Metritis.</title>
        <authorList>
            <person name="Cunha F."/>
            <person name="Jeon S.J."/>
            <person name="Kutzer P."/>
            <person name="Galvao K.N."/>
        </authorList>
    </citation>
    <scope>NUCLEOTIDE SEQUENCE [LARGE SCALE GENOMIC DNA]</scope>
    <source>
        <strain evidence="2 3">KG-37</strain>
    </source>
</reference>
<evidence type="ECO:0000313" key="3">
    <source>
        <dbReference type="Proteomes" id="UP000297454"/>
    </source>
</evidence>